<dbReference type="Gramene" id="RZC47343">
    <property type="protein sequence ID" value="RZC47343"/>
    <property type="gene ID" value="C5167_040290"/>
</dbReference>
<dbReference type="InterPro" id="IPR001611">
    <property type="entry name" value="Leu-rich_rpt"/>
</dbReference>
<feature type="compositionally biased region" description="Polar residues" evidence="1">
    <location>
        <begin position="19"/>
        <end position="29"/>
    </location>
</feature>
<dbReference type="Gene3D" id="3.80.10.10">
    <property type="entry name" value="Ribonuclease Inhibitor"/>
    <property type="match status" value="1"/>
</dbReference>
<proteinExistence type="predicted"/>
<dbReference type="AlphaFoldDB" id="A0A4Y7IEH6"/>
<sequence>MMSLSPNRKRKQGFGKIPTSKTLQEQGVKNNHVERPCKISRISLSSVPSLPGDCLDLIFKCLKTRDDRNSFGLTCHQWLHIRDNNQESLWCKSRNYEPADSKISSESSAIIICNLLIRFQNLQCLSLKGCPGISEVVTSKSQSFGSKVRTLDLRFCSVYSDMQLPLVFSWFPCLTYIDLYSSNINDKGLVALAKCCPSLKTVDLSQCCSITDSGLSFLLQNCRELRSLGISCCSSITGVGFLGCSQTLTQLGAGGYKLNQEVINAIISGGELEYLYLETAPDESAEFKERCIINTEAVLTISKGCPLLKHLFLSNCEEVELEGWKAIGMNCKELEQLYVMGCQKLCDIGLQAICDGCNKLIEFYIDGEKNSCSSSILEHFDGKKPELILWS</sequence>
<dbReference type="Proteomes" id="UP000316621">
    <property type="component" value="Chromosome 1"/>
</dbReference>
<dbReference type="SUPFAM" id="SSF81383">
    <property type="entry name" value="F-box domain"/>
    <property type="match status" value="1"/>
</dbReference>
<dbReference type="Pfam" id="PF13516">
    <property type="entry name" value="LRR_6"/>
    <property type="match status" value="2"/>
</dbReference>
<dbReference type="InterPro" id="IPR032675">
    <property type="entry name" value="LRR_dom_sf"/>
</dbReference>
<dbReference type="EMBL" id="CM010715">
    <property type="protein sequence ID" value="RZC47343.1"/>
    <property type="molecule type" value="Genomic_DNA"/>
</dbReference>
<gene>
    <name evidence="2" type="ORF">C5167_040290</name>
</gene>
<organism evidence="2 3">
    <name type="scientific">Papaver somniferum</name>
    <name type="common">Opium poppy</name>
    <dbReference type="NCBI Taxonomy" id="3469"/>
    <lineage>
        <taxon>Eukaryota</taxon>
        <taxon>Viridiplantae</taxon>
        <taxon>Streptophyta</taxon>
        <taxon>Embryophyta</taxon>
        <taxon>Tracheophyta</taxon>
        <taxon>Spermatophyta</taxon>
        <taxon>Magnoliopsida</taxon>
        <taxon>Ranunculales</taxon>
        <taxon>Papaveraceae</taxon>
        <taxon>Papaveroideae</taxon>
        <taxon>Papaver</taxon>
    </lineage>
</organism>
<dbReference type="GO" id="GO:0031146">
    <property type="term" value="P:SCF-dependent proteasomal ubiquitin-dependent protein catabolic process"/>
    <property type="evidence" value="ECO:0007669"/>
    <property type="project" value="TreeGrafter"/>
</dbReference>
<evidence type="ECO:0000313" key="3">
    <source>
        <dbReference type="Proteomes" id="UP000316621"/>
    </source>
</evidence>
<evidence type="ECO:0000313" key="2">
    <source>
        <dbReference type="EMBL" id="RZC47343.1"/>
    </source>
</evidence>
<evidence type="ECO:0008006" key="4">
    <source>
        <dbReference type="Google" id="ProtNLM"/>
    </source>
</evidence>
<dbReference type="OMA" id="CIINTEA"/>
<evidence type="ECO:0000256" key="1">
    <source>
        <dbReference type="SAM" id="MobiDB-lite"/>
    </source>
</evidence>
<name>A0A4Y7IEH6_PAPSO</name>
<feature type="region of interest" description="Disordered" evidence="1">
    <location>
        <begin position="1"/>
        <end position="29"/>
    </location>
</feature>
<dbReference type="STRING" id="3469.A0A4Y7IEH6"/>
<dbReference type="GO" id="GO:0019005">
    <property type="term" value="C:SCF ubiquitin ligase complex"/>
    <property type="evidence" value="ECO:0007669"/>
    <property type="project" value="TreeGrafter"/>
</dbReference>
<dbReference type="SMART" id="SM00367">
    <property type="entry name" value="LRR_CC"/>
    <property type="match status" value="5"/>
</dbReference>
<protein>
    <recommendedName>
        <fullName evidence="4">COI1 F-box domain-containing protein</fullName>
    </recommendedName>
</protein>
<dbReference type="InterPro" id="IPR036047">
    <property type="entry name" value="F-box-like_dom_sf"/>
</dbReference>
<dbReference type="InterPro" id="IPR006553">
    <property type="entry name" value="Leu-rich_rpt_Cys-con_subtyp"/>
</dbReference>
<dbReference type="SUPFAM" id="SSF52047">
    <property type="entry name" value="RNI-like"/>
    <property type="match status" value="1"/>
</dbReference>
<dbReference type="CDD" id="cd22159">
    <property type="entry name" value="F-box_AtTIR1-like"/>
    <property type="match status" value="1"/>
</dbReference>
<keyword evidence="3" id="KW-1185">Reference proteome</keyword>
<accession>A0A4Y7IEH6</accession>
<dbReference type="PANTHER" id="PTHR13318">
    <property type="entry name" value="PARTNER OF PAIRED, ISOFORM B-RELATED"/>
    <property type="match status" value="1"/>
</dbReference>
<reference evidence="2 3" key="1">
    <citation type="journal article" date="2018" name="Science">
        <title>The opium poppy genome and morphinan production.</title>
        <authorList>
            <person name="Guo L."/>
            <person name="Winzer T."/>
            <person name="Yang X."/>
            <person name="Li Y."/>
            <person name="Ning Z."/>
            <person name="He Z."/>
            <person name="Teodor R."/>
            <person name="Lu Y."/>
            <person name="Bowser T.A."/>
            <person name="Graham I.A."/>
            <person name="Ye K."/>
        </authorList>
    </citation>
    <scope>NUCLEOTIDE SEQUENCE [LARGE SCALE GENOMIC DNA]</scope>
    <source>
        <strain evidence="3">cv. HN1</strain>
        <tissue evidence="2">Leaves</tissue>
    </source>
</reference>